<feature type="signal peptide" evidence="1">
    <location>
        <begin position="1"/>
        <end position="22"/>
    </location>
</feature>
<dbReference type="AlphaFoldDB" id="A0AA40X4Z1"/>
<keyword evidence="1" id="KW-0732">Signal</keyword>
<gene>
    <name evidence="3" type="ORF">BS639_02125</name>
    <name evidence="2" type="ORF">ITX54_19035</name>
</gene>
<dbReference type="EMBL" id="JADMKS010000008">
    <property type="protein sequence ID" value="MBF6638765.1"/>
    <property type="molecule type" value="Genomic_DNA"/>
</dbReference>
<name>A0AA40X4Z1_9GAMM</name>
<protein>
    <submittedName>
        <fullName evidence="2">Uncharacterized protein</fullName>
    </submittedName>
</protein>
<sequence length="297" mass="32987">MKRITQVALCVSLGLAFSTAFASTEYLSNVYIDGPTTISSDSTHARFELKNSDVNQNDISWFINYTKLGEYSAKQVKAVLFKSSGKTATTGIPSFLPRKSRLQAVVDNNGKYDVITHTFCQDGSFFKCDGVKVTDYVNAGAKAEISFDILHGKEEQNKKFTYKWEMDNATTQLLKNTKVEINHDKLSFMAPSISKSQKAKFTTIITVPTDERRLDVEICIVGADKGDCGGVDNRSPAVTDIMAYDYLLSADKVGQIEKGDVVSYKGTIYTCVNEARCNAMDLQEPVMADHGWIRSYF</sequence>
<evidence type="ECO:0000256" key="1">
    <source>
        <dbReference type="SAM" id="SignalP"/>
    </source>
</evidence>
<dbReference type="EMBL" id="MRWD01000003">
    <property type="protein sequence ID" value="ORJ22894.1"/>
    <property type="molecule type" value="Genomic_DNA"/>
</dbReference>
<comment type="caution">
    <text evidence="2">The sequence shown here is derived from an EMBL/GenBank/DDBJ whole genome shotgun (WGS) entry which is preliminary data.</text>
</comment>
<reference evidence="2" key="4">
    <citation type="submission" date="2022-09" db="EMBL/GenBank/DDBJ databases">
        <title>Rouxiella aceris sp. nov., isolated from tree sap and emended description of the genus Rhouxiella.</title>
        <authorList>
            <person name="Kim I.S."/>
        </authorList>
    </citation>
    <scope>NUCLEOTIDE SEQUENCE</scope>
    <source>
        <strain evidence="2">SAP-2</strain>
    </source>
</reference>
<evidence type="ECO:0000313" key="4">
    <source>
        <dbReference type="Proteomes" id="UP000192722"/>
    </source>
</evidence>
<keyword evidence="4" id="KW-1185">Reference proteome</keyword>
<dbReference type="Proteomes" id="UP000192722">
    <property type="component" value="Unassembled WGS sequence"/>
</dbReference>
<reference evidence="3 4" key="2">
    <citation type="journal article" date="2017" name="Int. J. Syst. Evol. Microbiol.">
        <title>Rouxiella badensis sp. nov. and Rouxiella silvae sp. nov. isolated from peat bog soil in Germany and emendation of the genus description.</title>
        <authorList>
            <person name="Le Fleche-Mateos A."/>
            <person name="Kugler J.H."/>
            <person name="Hansen S.H."/>
            <person name="Syldatk C."/>
            <person name="Hausmann R."/>
            <person name="Lomprez F."/>
            <person name="Vandenbogaert M."/>
            <person name="Manuguerra J.C."/>
            <person name="Grimont P.A."/>
        </authorList>
    </citation>
    <scope>NUCLEOTIDE SEQUENCE [LARGE SCALE GENOMIC DNA]</scope>
    <source>
        <strain evidence="3 4">213</strain>
    </source>
</reference>
<proteinExistence type="predicted"/>
<evidence type="ECO:0000313" key="3">
    <source>
        <dbReference type="EMBL" id="ORJ22894.1"/>
    </source>
</evidence>
<evidence type="ECO:0000313" key="5">
    <source>
        <dbReference type="Proteomes" id="UP000705283"/>
    </source>
</evidence>
<dbReference type="RefSeq" id="WP_084982134.1">
    <property type="nucleotide sequence ID" value="NZ_CBCSCF010000001.1"/>
</dbReference>
<feature type="chain" id="PRO_5041315676" evidence="1">
    <location>
        <begin position="23"/>
        <end position="297"/>
    </location>
</feature>
<organism evidence="2 5">
    <name type="scientific">Rouxiella silvae</name>
    <dbReference type="NCBI Taxonomy" id="1646373"/>
    <lineage>
        <taxon>Bacteria</taxon>
        <taxon>Pseudomonadati</taxon>
        <taxon>Pseudomonadota</taxon>
        <taxon>Gammaproteobacteria</taxon>
        <taxon>Enterobacterales</taxon>
        <taxon>Yersiniaceae</taxon>
        <taxon>Rouxiella</taxon>
    </lineage>
</organism>
<reference evidence="3" key="1">
    <citation type="submission" date="2016-12" db="EMBL/GenBank/DDBJ databases">
        <authorList>
            <person name="Le Fleche-Mateos A."/>
        </authorList>
    </citation>
    <scope>NUCLEOTIDE SEQUENCE</scope>
    <source>
        <strain evidence="3">213</strain>
    </source>
</reference>
<reference evidence="2" key="3">
    <citation type="submission" date="2020-11" db="EMBL/GenBank/DDBJ databases">
        <authorList>
            <person name="Lee S.D."/>
        </authorList>
    </citation>
    <scope>NUCLEOTIDE SEQUENCE</scope>
    <source>
        <strain evidence="2">SAP-2</strain>
    </source>
</reference>
<dbReference type="Proteomes" id="UP000705283">
    <property type="component" value="Unassembled WGS sequence"/>
</dbReference>
<accession>A0AA40X4Z1</accession>
<evidence type="ECO:0000313" key="2">
    <source>
        <dbReference type="EMBL" id="MBF6638765.1"/>
    </source>
</evidence>